<dbReference type="Gene3D" id="1.10.606.10">
    <property type="entry name" value="Vanadium-containing Chloroperoxidase, domain 2"/>
    <property type="match status" value="1"/>
</dbReference>
<gene>
    <name evidence="5" type="ORF">CLV91_1141</name>
</gene>
<dbReference type="InterPro" id="IPR028994">
    <property type="entry name" value="Integrin_alpha_N"/>
</dbReference>
<organism evidence="5 6">
    <name type="scientific">Maribacter vaceletii</name>
    <dbReference type="NCBI Taxonomy" id="1206816"/>
    <lineage>
        <taxon>Bacteria</taxon>
        <taxon>Pseudomonadati</taxon>
        <taxon>Bacteroidota</taxon>
        <taxon>Flavobacteriia</taxon>
        <taxon>Flavobacteriales</taxon>
        <taxon>Flavobacteriaceae</taxon>
        <taxon>Maribacter</taxon>
    </lineage>
</organism>
<dbReference type="GO" id="GO:0004601">
    <property type="term" value="F:peroxidase activity"/>
    <property type="evidence" value="ECO:0007669"/>
    <property type="project" value="InterPro"/>
</dbReference>
<dbReference type="EMBL" id="RBIQ01000007">
    <property type="protein sequence ID" value="RKR15059.1"/>
    <property type="molecule type" value="Genomic_DNA"/>
</dbReference>
<dbReference type="Pfam" id="PF13517">
    <property type="entry name" value="FG-GAP_3"/>
    <property type="match status" value="2"/>
</dbReference>
<accession>A0A495EEG5</accession>
<evidence type="ECO:0000313" key="6">
    <source>
        <dbReference type="Proteomes" id="UP000269412"/>
    </source>
</evidence>
<reference evidence="5 6" key="1">
    <citation type="submission" date="2018-10" db="EMBL/GenBank/DDBJ databases">
        <title>Genomic Encyclopedia of Archaeal and Bacterial Type Strains, Phase II (KMG-II): from individual species to whole genera.</title>
        <authorList>
            <person name="Goeker M."/>
        </authorList>
    </citation>
    <scope>NUCLEOTIDE SEQUENCE [LARGE SCALE GENOMIC DNA]</scope>
    <source>
        <strain evidence="5 6">DSM 25230</strain>
    </source>
</reference>
<dbReference type="Pfam" id="PF07593">
    <property type="entry name" value="UnbV_ASPIC"/>
    <property type="match status" value="1"/>
</dbReference>
<dbReference type="PANTHER" id="PTHR16026:SF0">
    <property type="entry name" value="CARTILAGE ACIDIC PROTEIN 1"/>
    <property type="match status" value="1"/>
</dbReference>
<dbReference type="CDD" id="cd03398">
    <property type="entry name" value="PAP2_haloperoxidase"/>
    <property type="match status" value="1"/>
</dbReference>
<dbReference type="InterPro" id="IPR049283">
    <property type="entry name" value="DUF6851"/>
</dbReference>
<evidence type="ECO:0000259" key="2">
    <source>
        <dbReference type="Pfam" id="PF07593"/>
    </source>
</evidence>
<feature type="domain" description="ASPIC/UnbV" evidence="2">
    <location>
        <begin position="443"/>
        <end position="507"/>
    </location>
</feature>
<dbReference type="OrthoDB" id="9816120at2"/>
<sequence length="1347" mass="149785">MLKVDFKKCYSFLIVIVVLLLNVNIQAQTFERIEGVSGFELLNKNSGVAVADYDGDLDLDIFVVANDADEEGKPNTLSRLYRNNNDGSFTDVTAEAGFRDLLSLEDVGRTFFGLRGYKFGASWGDYDNDGFPDLFFTHLKKIQLFRNQGDGTFLDVTNDASLPVNNDCNNTGATWVDYNNDGFLDLFVSDWKGSCGGNSLYKNNGDGTFTDASEESGIRSLPNLESFTMFPYDFNSDGWLDFYICNDLDNANRLFINNEGVNFSEQANSYGLDSMLDNMGITIGDIENDGDFDFFTTGINENDLLVNQGSNSFSEMADAFNVKNTDWAWGTKFADFDLDGDEDLVIVNGFMNVGNQPNYYFKNLFKENGNSFQNISEELGLNEESISVEVVDFDYDFDGDLDLFITNTDRGPFFYENKIINQNEGNLNWLQVKLEGTTSNKDALGTKLIVDTDEGRIIRYYNGVGFLSQSLKPVHFGLNQSNLISELTIEWPSGLIEKHQNISANSFIQVTEGQGFQVLNITPSVKVSGCTDPNACNYNPMAVTSDGNCEYYASGNTVDGATNSGFNKVEVYTFSSDVNVKANWQVEGGEILDGQGSNAILVKWALGAEGRVEAIEITDSCISEPRELNVTLSIGNIPENVSIARIWNEALLEAIRNDYARPTVHARNLFHTSIALYDCWAIYDEIARPYLIGNTVGEFSSSLEEFTPSEDTKESQEKAMSYAAYRVLRHRFINSPSSEESLALFDYVMEELGFDVGDVTTEYTSGNAIALGNYVAEVIINYGNTDESREGTAYDNAFYEPVNEPLELSVSEENSNLVDANRWQPLTFNTFIDQSGNIIEGDTPEFLSPEWGKVAPFALSNEDKTIFRRGADDYTVYHDPGAPPLLDIENGNSSSDLYKWNFSLVSIWSAHLDPTDGVLWDISPKNIGNIDIASFPNSFDEYPNFYKEIEGGDISVGRSVNPKTGEAYASQMVPRADYARVLAEFWADGPDSETPPGHWFTILNYVSDHERLQRKFNGEGEELAPLEWDVKSYFILAGAMHDAAITAWGIKGWYDYIRPISAIRYMSALGQSSDQSLSNYHVGGIPLKEGYVEVVNEGDALSGINNENVGEIKLFAWRGHKFINNPSTDVAGVGWILAKDWFPYQRPSFVTPPFAGYLSGHSTYSRAAAEVLTLITGDEYFPGGLGEFVAKKDEFLVFEKGPSIDVVLQWATYRDASNQTSLSRIWGGIHPPADDILGRQIGAKVGVDAYNFAVPYFSGAKVIAPTETERYILYPNPVENDEINVANTKDLDDFKLFNMIGRNIKIIGKNFDASSNITTIVLPRLPTGIYILKVNKEAFLVAQKNQL</sequence>
<dbReference type="RefSeq" id="WP_121064810.1">
    <property type="nucleotide sequence ID" value="NZ_RBIQ01000007.1"/>
</dbReference>
<feature type="domain" description="DUF6851" evidence="4">
    <location>
        <begin position="674"/>
        <end position="825"/>
    </location>
</feature>
<evidence type="ECO:0000259" key="3">
    <source>
        <dbReference type="Pfam" id="PF18962"/>
    </source>
</evidence>
<dbReference type="InterPro" id="IPR011519">
    <property type="entry name" value="UnbV_ASPIC"/>
</dbReference>
<keyword evidence="6" id="KW-1185">Reference proteome</keyword>
<evidence type="ECO:0000313" key="5">
    <source>
        <dbReference type="EMBL" id="RKR15059.1"/>
    </source>
</evidence>
<dbReference type="InterPro" id="IPR036938">
    <property type="entry name" value="PAP2/HPO_sf"/>
</dbReference>
<dbReference type="InterPro" id="IPR013517">
    <property type="entry name" value="FG-GAP"/>
</dbReference>
<dbReference type="Pfam" id="PF18962">
    <property type="entry name" value="Por_Secre_tail"/>
    <property type="match status" value="1"/>
</dbReference>
<keyword evidence="1" id="KW-0732">Signal</keyword>
<evidence type="ECO:0000259" key="4">
    <source>
        <dbReference type="Pfam" id="PF21167"/>
    </source>
</evidence>
<protein>
    <submittedName>
        <fullName evidence="5">Putative secreted protein (Por secretion system target)</fullName>
    </submittedName>
</protein>
<proteinExistence type="predicted"/>
<dbReference type="Proteomes" id="UP000269412">
    <property type="component" value="Unassembled WGS sequence"/>
</dbReference>
<dbReference type="InterPro" id="IPR026444">
    <property type="entry name" value="Secre_tail"/>
</dbReference>
<feature type="domain" description="Secretion system C-terminal sorting" evidence="3">
    <location>
        <begin position="1273"/>
        <end position="1338"/>
    </location>
</feature>
<dbReference type="Pfam" id="PF21167">
    <property type="entry name" value="DUF6851"/>
    <property type="match status" value="1"/>
</dbReference>
<dbReference type="InterPro" id="IPR016119">
    <property type="entry name" value="Br/Cl_peroxidase_C"/>
</dbReference>
<dbReference type="SUPFAM" id="SSF69318">
    <property type="entry name" value="Integrin alpha N-terminal domain"/>
    <property type="match status" value="1"/>
</dbReference>
<dbReference type="PANTHER" id="PTHR16026">
    <property type="entry name" value="CARTILAGE ACIDIC PROTEIN 1"/>
    <property type="match status" value="1"/>
</dbReference>
<dbReference type="InterPro" id="IPR027039">
    <property type="entry name" value="Crtac1"/>
</dbReference>
<comment type="caution">
    <text evidence="5">The sequence shown here is derived from an EMBL/GenBank/DDBJ whole genome shotgun (WGS) entry which is preliminary data.</text>
</comment>
<name>A0A495EEG5_9FLAO</name>
<dbReference type="SUPFAM" id="SSF48317">
    <property type="entry name" value="Acid phosphatase/Vanadium-dependent haloperoxidase"/>
    <property type="match status" value="1"/>
</dbReference>
<evidence type="ECO:0000256" key="1">
    <source>
        <dbReference type="ARBA" id="ARBA00022729"/>
    </source>
</evidence>
<dbReference type="NCBIfam" id="TIGR04183">
    <property type="entry name" value="Por_Secre_tail"/>
    <property type="match status" value="1"/>
</dbReference>